<gene>
    <name evidence="2" type="ORF">Micbo1qcDRAFT_206859</name>
</gene>
<sequence>MKSSLDGLWALGLDGVLRTFDGERNVLDARRLGPAQIREYVGLERLPDVLVGVDGRHVSEWDLYHPAAIDIPRKPTAEDRARTRREGEELLRQGLTCDNPSMTTTYKYRPLDSERRMIRLVTIHPGTVSEDIVVSLEEVTLDNVDGAPVGTSQGSTSGKQDDMTMQADSLSYECLSYTWGSEDDPLPVYVDRPPASSGSGNRIMVTRNLEQALRHLRSADQPRRFFIDALCIDQSNLVERGEQVAMMGHVYRRAATTTIWLGPAADDSDRALALVQEVGSRLDVNYYLRTIAPAAEVSAFRRAWGGPATERSDQDKKAVFALLGRSWFSRLWVRQELVLSRAPRVVCGHKTVQWAEVSAFVYLLHRCTWKAPVAISKEFMRRRELVSRLCAVEQDGMSYGDLRGCMHEVGFKDPRDVVYAIQEILPADERLVGLKPDYLKPVADVYRQVAAGLATQKRDLSFLSGCELASLSLPGLSTWVPDWSRPEQVFSPICSGWSACAWLSAQAQEVPGGTLRAAGVRAGVVSAVVNPRDFKDKTTGRWSAHRALRKMAEGRAWQSEYVGGGTLVEALCHVSGCGPYAEHYEVAETTNVTTQAMVSYMETAVLGSAEPIADGGRARTRAGAGALFESHSYSMLIGRCYFWTEEGYMGLGPRAALAGDVVSVVLGSKKPLLLRPAGAPGQPGKWQVVGPVLVPGLMEGEAIHGPWAAEWQSYDAESVPGIDQYPMCMRNTRDGSILGDPAEILRTKGFEVREYARYPHVLDVEFDELRRKGVEVEYLDLV</sequence>
<evidence type="ECO:0000259" key="1">
    <source>
        <dbReference type="Pfam" id="PF06985"/>
    </source>
</evidence>
<dbReference type="Pfam" id="PF26639">
    <property type="entry name" value="Het-6_barrel"/>
    <property type="match status" value="1"/>
</dbReference>
<keyword evidence="3" id="KW-1185">Reference proteome</keyword>
<protein>
    <submittedName>
        <fullName evidence="2">Heterokaryon incompatibility protein-domain-containing protein</fullName>
    </submittedName>
</protein>
<dbReference type="PANTHER" id="PTHR24148">
    <property type="entry name" value="ANKYRIN REPEAT DOMAIN-CONTAINING PROTEIN 39 HOMOLOG-RELATED"/>
    <property type="match status" value="1"/>
</dbReference>
<dbReference type="InParanoid" id="A0A136IUV7"/>
<name>A0A136IUV7_9PEZI</name>
<dbReference type="InterPro" id="IPR010730">
    <property type="entry name" value="HET"/>
</dbReference>
<dbReference type="OrthoDB" id="3553147at2759"/>
<reference evidence="3" key="1">
    <citation type="submission" date="2016-02" db="EMBL/GenBank/DDBJ databases">
        <title>Draft genome sequence of Microdochium bolleyi, a fungal endophyte of beachgrass.</title>
        <authorList>
            <consortium name="DOE Joint Genome Institute"/>
            <person name="David A.S."/>
            <person name="May G."/>
            <person name="Haridas S."/>
            <person name="Lim J."/>
            <person name="Wang M."/>
            <person name="Labutti K."/>
            <person name="Lipzen A."/>
            <person name="Barry K."/>
            <person name="Grigoriev I.V."/>
        </authorList>
    </citation>
    <scope>NUCLEOTIDE SEQUENCE [LARGE SCALE GENOMIC DNA]</scope>
    <source>
        <strain evidence="3">J235TASD1</strain>
    </source>
</reference>
<feature type="domain" description="Heterokaryon incompatibility" evidence="1">
    <location>
        <begin position="172"/>
        <end position="336"/>
    </location>
</feature>
<dbReference type="STRING" id="196109.A0A136IUV7"/>
<proteinExistence type="predicted"/>
<dbReference type="EMBL" id="KQ964257">
    <property type="protein sequence ID" value="KXJ88692.1"/>
    <property type="molecule type" value="Genomic_DNA"/>
</dbReference>
<dbReference type="AlphaFoldDB" id="A0A136IUV7"/>
<organism evidence="2 3">
    <name type="scientific">Microdochium bolleyi</name>
    <dbReference type="NCBI Taxonomy" id="196109"/>
    <lineage>
        <taxon>Eukaryota</taxon>
        <taxon>Fungi</taxon>
        <taxon>Dikarya</taxon>
        <taxon>Ascomycota</taxon>
        <taxon>Pezizomycotina</taxon>
        <taxon>Sordariomycetes</taxon>
        <taxon>Xylariomycetidae</taxon>
        <taxon>Xylariales</taxon>
        <taxon>Microdochiaceae</taxon>
        <taxon>Microdochium</taxon>
    </lineage>
</organism>
<dbReference type="PANTHER" id="PTHR24148:SF64">
    <property type="entry name" value="HETEROKARYON INCOMPATIBILITY DOMAIN-CONTAINING PROTEIN"/>
    <property type="match status" value="1"/>
</dbReference>
<evidence type="ECO:0000313" key="3">
    <source>
        <dbReference type="Proteomes" id="UP000070501"/>
    </source>
</evidence>
<dbReference type="Pfam" id="PF06985">
    <property type="entry name" value="HET"/>
    <property type="match status" value="1"/>
</dbReference>
<evidence type="ECO:0000313" key="2">
    <source>
        <dbReference type="EMBL" id="KXJ88692.1"/>
    </source>
</evidence>
<dbReference type="InterPro" id="IPR052895">
    <property type="entry name" value="HetReg/Transcr_Mod"/>
</dbReference>
<accession>A0A136IUV7</accession>
<dbReference type="Proteomes" id="UP000070501">
    <property type="component" value="Unassembled WGS sequence"/>
</dbReference>